<keyword evidence="2" id="KW-0805">Transcription regulation</keyword>
<comment type="similarity">
    <text evidence="1">Belongs to the LysR transcriptional regulatory family.</text>
</comment>
<evidence type="ECO:0000256" key="2">
    <source>
        <dbReference type="ARBA" id="ARBA00023015"/>
    </source>
</evidence>
<name>A0A166X8B0_9GAMM</name>
<dbReference type="Proteomes" id="UP000076643">
    <property type="component" value="Unassembled WGS sequence"/>
</dbReference>
<feature type="domain" description="HTH lysR-type" evidence="5">
    <location>
        <begin position="1"/>
        <end position="59"/>
    </location>
</feature>
<dbReference type="CDD" id="cd08422">
    <property type="entry name" value="PBP2_CrgA_like"/>
    <property type="match status" value="1"/>
</dbReference>
<comment type="caution">
    <text evidence="6">The sequence shown here is derived from an EMBL/GenBank/DDBJ whole genome shotgun (WGS) entry which is preliminary data.</text>
</comment>
<evidence type="ECO:0000313" key="6">
    <source>
        <dbReference type="EMBL" id="KZN39796.1"/>
    </source>
</evidence>
<keyword evidence="7" id="KW-1185">Reference proteome</keyword>
<dbReference type="GO" id="GO:0003700">
    <property type="term" value="F:DNA-binding transcription factor activity"/>
    <property type="evidence" value="ECO:0007669"/>
    <property type="project" value="InterPro"/>
</dbReference>
<evidence type="ECO:0000313" key="7">
    <source>
        <dbReference type="Proteomes" id="UP000076643"/>
    </source>
</evidence>
<keyword evidence="3" id="KW-0238">DNA-binding</keyword>
<dbReference type="GO" id="GO:0043565">
    <property type="term" value="F:sequence-specific DNA binding"/>
    <property type="evidence" value="ECO:0007669"/>
    <property type="project" value="TreeGrafter"/>
</dbReference>
<dbReference type="InterPro" id="IPR036390">
    <property type="entry name" value="WH_DNA-bd_sf"/>
</dbReference>
<organism evidence="6 7">
    <name type="scientific">Pseudoalteromonas luteoviolacea DSM 6061</name>
    <dbReference type="NCBI Taxonomy" id="1365250"/>
    <lineage>
        <taxon>Bacteria</taxon>
        <taxon>Pseudomonadati</taxon>
        <taxon>Pseudomonadota</taxon>
        <taxon>Gammaproteobacteria</taxon>
        <taxon>Alteromonadales</taxon>
        <taxon>Pseudoalteromonadaceae</taxon>
        <taxon>Pseudoalteromonas</taxon>
    </lineage>
</organism>
<dbReference type="PROSITE" id="PS50931">
    <property type="entry name" value="HTH_LYSR"/>
    <property type="match status" value="1"/>
</dbReference>
<dbReference type="InterPro" id="IPR000847">
    <property type="entry name" value="LysR_HTH_N"/>
</dbReference>
<dbReference type="Gene3D" id="1.10.10.10">
    <property type="entry name" value="Winged helix-like DNA-binding domain superfamily/Winged helix DNA-binding domain"/>
    <property type="match status" value="1"/>
</dbReference>
<dbReference type="AlphaFoldDB" id="A0A166X8B0"/>
<dbReference type="RefSeq" id="WP_063365103.1">
    <property type="nucleotide sequence ID" value="NZ_AQHB01000023.1"/>
</dbReference>
<evidence type="ECO:0000259" key="5">
    <source>
        <dbReference type="PROSITE" id="PS50931"/>
    </source>
</evidence>
<sequence>MSTINRLIYFNYVVEKKSISLASKYLDVQPSSISRQLDALENELGVRLLNRTTKNIGLTEAGAKYYEYTHRVVAELEEAKHVINELQENPKGTLRLSMTVGFGEYVVLPLIPHFKQQYPNIAIEIELTERVVDLVDENIDIAIRSGRLPDSSLISKHLMANNFVICASPDYIKANGIPNSPEELERFTCIKYSYRGWKDWYWLNNPSKKISIGDSLSINSVNGQKQLILNCAGLALIPHWAVKRELEIGTLIQILPQYTFSPYETLSSTYAIYLKRELVAPKTRAFLDFLSNNIQS</sequence>
<dbReference type="InterPro" id="IPR058163">
    <property type="entry name" value="LysR-type_TF_proteobact-type"/>
</dbReference>
<dbReference type="Pfam" id="PF03466">
    <property type="entry name" value="LysR_substrate"/>
    <property type="match status" value="1"/>
</dbReference>
<evidence type="ECO:0000256" key="3">
    <source>
        <dbReference type="ARBA" id="ARBA00023125"/>
    </source>
</evidence>
<dbReference type="SUPFAM" id="SSF53850">
    <property type="entry name" value="Periplasmic binding protein-like II"/>
    <property type="match status" value="1"/>
</dbReference>
<accession>A0A166X8B0</accession>
<dbReference type="GO" id="GO:0006351">
    <property type="term" value="P:DNA-templated transcription"/>
    <property type="evidence" value="ECO:0007669"/>
    <property type="project" value="TreeGrafter"/>
</dbReference>
<dbReference type="InterPro" id="IPR005119">
    <property type="entry name" value="LysR_subst-bd"/>
</dbReference>
<dbReference type="FunFam" id="1.10.10.10:FF:000001">
    <property type="entry name" value="LysR family transcriptional regulator"/>
    <property type="match status" value="1"/>
</dbReference>
<evidence type="ECO:0000256" key="1">
    <source>
        <dbReference type="ARBA" id="ARBA00009437"/>
    </source>
</evidence>
<proteinExistence type="inferred from homology"/>
<dbReference type="InterPro" id="IPR036388">
    <property type="entry name" value="WH-like_DNA-bd_sf"/>
</dbReference>
<dbReference type="PANTHER" id="PTHR30537">
    <property type="entry name" value="HTH-TYPE TRANSCRIPTIONAL REGULATOR"/>
    <property type="match status" value="1"/>
</dbReference>
<keyword evidence="4" id="KW-0804">Transcription</keyword>
<dbReference type="Gene3D" id="3.40.190.290">
    <property type="match status" value="1"/>
</dbReference>
<evidence type="ECO:0000256" key="4">
    <source>
        <dbReference type="ARBA" id="ARBA00023163"/>
    </source>
</evidence>
<dbReference type="Pfam" id="PF00126">
    <property type="entry name" value="HTH_1"/>
    <property type="match status" value="1"/>
</dbReference>
<dbReference type="PATRIC" id="fig|1365250.3.peg.1957"/>
<dbReference type="SUPFAM" id="SSF46785">
    <property type="entry name" value="Winged helix' DNA-binding domain"/>
    <property type="match status" value="1"/>
</dbReference>
<gene>
    <name evidence="6" type="ORF">N475_13635</name>
</gene>
<dbReference type="PANTHER" id="PTHR30537:SF5">
    <property type="entry name" value="HTH-TYPE TRANSCRIPTIONAL ACTIVATOR TTDR-RELATED"/>
    <property type="match status" value="1"/>
</dbReference>
<dbReference type="EMBL" id="AUYB01000098">
    <property type="protein sequence ID" value="KZN39796.1"/>
    <property type="molecule type" value="Genomic_DNA"/>
</dbReference>
<protein>
    <recommendedName>
        <fullName evidence="5">HTH lysR-type domain-containing protein</fullName>
    </recommendedName>
</protein>
<reference evidence="6 7" key="1">
    <citation type="submission" date="2013-07" db="EMBL/GenBank/DDBJ databases">
        <title>Comparative Genomic and Metabolomic Analysis of Twelve Strains of Pseudoalteromonas luteoviolacea.</title>
        <authorList>
            <person name="Vynne N.G."/>
            <person name="Mansson M."/>
            <person name="Gram L."/>
        </authorList>
    </citation>
    <scope>NUCLEOTIDE SEQUENCE [LARGE SCALE GENOMIC DNA]</scope>
    <source>
        <strain evidence="6 7">DSM 6061</strain>
    </source>
</reference>